<evidence type="ECO:0000313" key="3">
    <source>
        <dbReference type="Proteomes" id="UP001476798"/>
    </source>
</evidence>
<keyword evidence="1" id="KW-0472">Membrane</keyword>
<keyword evidence="3" id="KW-1185">Reference proteome</keyword>
<evidence type="ECO:0000313" key="2">
    <source>
        <dbReference type="EMBL" id="MEQ2158432.1"/>
    </source>
</evidence>
<feature type="transmembrane region" description="Helical" evidence="1">
    <location>
        <begin position="82"/>
        <end position="100"/>
    </location>
</feature>
<keyword evidence="1" id="KW-0812">Transmembrane</keyword>
<comment type="caution">
    <text evidence="2">The sequence shown here is derived from an EMBL/GenBank/DDBJ whole genome shotgun (WGS) entry which is preliminary data.</text>
</comment>
<name>A0ABV0MH53_9TELE</name>
<keyword evidence="1" id="KW-1133">Transmembrane helix</keyword>
<protein>
    <submittedName>
        <fullName evidence="2">Uncharacterized protein</fullName>
    </submittedName>
</protein>
<organism evidence="2 3">
    <name type="scientific">Goodea atripinnis</name>
    <dbReference type="NCBI Taxonomy" id="208336"/>
    <lineage>
        <taxon>Eukaryota</taxon>
        <taxon>Metazoa</taxon>
        <taxon>Chordata</taxon>
        <taxon>Craniata</taxon>
        <taxon>Vertebrata</taxon>
        <taxon>Euteleostomi</taxon>
        <taxon>Actinopterygii</taxon>
        <taxon>Neopterygii</taxon>
        <taxon>Teleostei</taxon>
        <taxon>Neoteleostei</taxon>
        <taxon>Acanthomorphata</taxon>
        <taxon>Ovalentaria</taxon>
        <taxon>Atherinomorphae</taxon>
        <taxon>Cyprinodontiformes</taxon>
        <taxon>Goodeidae</taxon>
        <taxon>Goodea</taxon>
    </lineage>
</organism>
<dbReference type="EMBL" id="JAHRIO010000775">
    <property type="protein sequence ID" value="MEQ2158432.1"/>
    <property type="molecule type" value="Genomic_DNA"/>
</dbReference>
<reference evidence="2 3" key="1">
    <citation type="submission" date="2021-06" db="EMBL/GenBank/DDBJ databases">
        <authorList>
            <person name="Palmer J.M."/>
        </authorList>
    </citation>
    <scope>NUCLEOTIDE SEQUENCE [LARGE SCALE GENOMIC DNA]</scope>
    <source>
        <strain evidence="2 3">GA_2019</strain>
        <tissue evidence="2">Muscle</tissue>
    </source>
</reference>
<accession>A0ABV0MH53</accession>
<dbReference type="Proteomes" id="UP001476798">
    <property type="component" value="Unassembled WGS sequence"/>
</dbReference>
<gene>
    <name evidence="2" type="ORF">GOODEAATRI_012227</name>
</gene>
<sequence>MFYMLKMFLSHEGPSDEQIGSILLSHFLLSGHVDTELSNMIISCSEESRSLEIKVQSSNRDGLCYCFPSSADSSICDLECKIYITQLLLLYLLYIYMLLLRSKFKMFSYVFQLTEKSTGRNLCHQKLNLNGSD</sequence>
<evidence type="ECO:0000256" key="1">
    <source>
        <dbReference type="SAM" id="Phobius"/>
    </source>
</evidence>
<proteinExistence type="predicted"/>